<dbReference type="EMBL" id="DVHI01000087">
    <property type="protein sequence ID" value="HIR63288.1"/>
    <property type="molecule type" value="Genomic_DNA"/>
</dbReference>
<protein>
    <recommendedName>
        <fullName evidence="4">Porin</fullName>
    </recommendedName>
</protein>
<gene>
    <name evidence="2" type="ORF">IAC94_07190</name>
</gene>
<evidence type="ECO:0008006" key="4">
    <source>
        <dbReference type="Google" id="ProtNLM"/>
    </source>
</evidence>
<dbReference type="Proteomes" id="UP000886744">
    <property type="component" value="Unassembled WGS sequence"/>
</dbReference>
<dbReference type="InterPro" id="IPR010870">
    <property type="entry name" value="Porin_O/P"/>
</dbReference>
<dbReference type="AlphaFoldDB" id="A0A9D1E2B5"/>
<sequence length="400" mass="45706">MRKLILLLTLLMTPAALLSAAGISPDSLDAALPEKKTGWTLTDTIFPLSSHDLSFQMRGSLRAEMPGGEEASARFRMDNFRWNVEGSFGRNREFYYHFRQSFNANFRSNTFDNLLESIDYAYMTWRPRQHFSLTFGKQVHAIGGQEFWAAPVYVVQYSDFGGSLPCYQMGAMATWHITPTQELALQMSNIRGFWDDEFYHGGLPEGVESSRAPFLYTLNWNGNFLNNALEFRWSASYGTQAVDRDMWIFAMGQSYRSKKWGVYLDLIYSRQGLDINGVLSSAAPIGPDGDYRTLQNVDYLSAIGYLHLFLSPSFSMYFKGSREYGGLYRAMGDVPAGMLRASWNGQACLEYMPTRSRDFRFFVHYNYYQAGAVERGPLLDIASRQEHRVTLGVIYIMNIF</sequence>
<proteinExistence type="predicted"/>
<reference evidence="2" key="2">
    <citation type="journal article" date="2021" name="PeerJ">
        <title>Extensive microbial diversity within the chicken gut microbiome revealed by metagenomics and culture.</title>
        <authorList>
            <person name="Gilroy R."/>
            <person name="Ravi A."/>
            <person name="Getino M."/>
            <person name="Pursley I."/>
            <person name="Horton D.L."/>
            <person name="Alikhan N.F."/>
            <person name="Baker D."/>
            <person name="Gharbi K."/>
            <person name="Hall N."/>
            <person name="Watson M."/>
            <person name="Adriaenssens E.M."/>
            <person name="Foster-Nyarko E."/>
            <person name="Jarju S."/>
            <person name="Secka A."/>
            <person name="Antonio M."/>
            <person name="Oren A."/>
            <person name="Chaudhuri R.R."/>
            <person name="La Ragione R."/>
            <person name="Hildebrand F."/>
            <person name="Pallen M.J."/>
        </authorList>
    </citation>
    <scope>NUCLEOTIDE SEQUENCE</scope>
    <source>
        <strain evidence="2">ChiHjej13B12-12457</strain>
    </source>
</reference>
<evidence type="ECO:0000313" key="3">
    <source>
        <dbReference type="Proteomes" id="UP000886744"/>
    </source>
</evidence>
<name>A0A9D1E2B5_9BACT</name>
<evidence type="ECO:0000313" key="2">
    <source>
        <dbReference type="EMBL" id="HIR63288.1"/>
    </source>
</evidence>
<dbReference type="Pfam" id="PF07396">
    <property type="entry name" value="Porin_O_P"/>
    <property type="match status" value="1"/>
</dbReference>
<feature type="chain" id="PRO_5038671333" description="Porin" evidence="1">
    <location>
        <begin position="21"/>
        <end position="400"/>
    </location>
</feature>
<feature type="signal peptide" evidence="1">
    <location>
        <begin position="1"/>
        <end position="20"/>
    </location>
</feature>
<reference evidence="2" key="1">
    <citation type="submission" date="2020-10" db="EMBL/GenBank/DDBJ databases">
        <authorList>
            <person name="Gilroy R."/>
        </authorList>
    </citation>
    <scope>NUCLEOTIDE SEQUENCE</scope>
    <source>
        <strain evidence="2">ChiHjej13B12-12457</strain>
    </source>
</reference>
<accession>A0A9D1E2B5</accession>
<comment type="caution">
    <text evidence="2">The sequence shown here is derived from an EMBL/GenBank/DDBJ whole genome shotgun (WGS) entry which is preliminary data.</text>
</comment>
<evidence type="ECO:0000256" key="1">
    <source>
        <dbReference type="SAM" id="SignalP"/>
    </source>
</evidence>
<organism evidence="2 3">
    <name type="scientific">Candidatus Coprenecus avistercoris</name>
    <dbReference type="NCBI Taxonomy" id="2840730"/>
    <lineage>
        <taxon>Bacteria</taxon>
        <taxon>Pseudomonadati</taxon>
        <taxon>Bacteroidota</taxon>
        <taxon>Bacteroidia</taxon>
        <taxon>Bacteroidales</taxon>
        <taxon>Rikenellaceae</taxon>
        <taxon>Rikenellaceae incertae sedis</taxon>
        <taxon>Candidatus Coprenecus</taxon>
    </lineage>
</organism>
<keyword evidence="1" id="KW-0732">Signal</keyword>